<evidence type="ECO:0000313" key="3">
    <source>
        <dbReference type="Proteomes" id="UP000070513"/>
    </source>
</evidence>
<dbReference type="EMBL" id="LPUR01000017">
    <property type="protein sequence ID" value="KXH80496.1"/>
    <property type="molecule type" value="Genomic_DNA"/>
</dbReference>
<gene>
    <name evidence="2" type="ORF">AU378_19050</name>
</gene>
<name>A0A135W6H7_9FLAO</name>
<dbReference type="Proteomes" id="UP000070513">
    <property type="component" value="Unassembled WGS sequence"/>
</dbReference>
<keyword evidence="1" id="KW-0472">Membrane</keyword>
<comment type="caution">
    <text evidence="2">The sequence shown here is derived from an EMBL/GenBank/DDBJ whole genome shotgun (WGS) entry which is preliminary data.</text>
</comment>
<dbReference type="OrthoDB" id="1273213at2"/>
<evidence type="ECO:0000256" key="1">
    <source>
        <dbReference type="SAM" id="Phobius"/>
    </source>
</evidence>
<evidence type="ECO:0000313" key="2">
    <source>
        <dbReference type="EMBL" id="KXH80496.1"/>
    </source>
</evidence>
<proteinExistence type="predicted"/>
<reference evidence="2 3" key="2">
    <citation type="journal article" date="2016" name="Genome Announc.">
        <title>Draft Genome Sequence of a Biocontrol Rhizobacterium, Chryseobacterium kwangjuense Strain KJ1R5, Isolated from Pepper (Capsicum annuum).</title>
        <authorList>
            <person name="Jeong J.J."/>
            <person name="Park H."/>
            <person name="Park B.H."/>
            <person name="Mannaa M."/>
            <person name="Sang M.K."/>
            <person name="Choi I.G."/>
            <person name="Kim K.D."/>
        </authorList>
    </citation>
    <scope>NUCLEOTIDE SEQUENCE [LARGE SCALE GENOMIC DNA]</scope>
    <source>
        <strain evidence="2 3">KJ1R5</strain>
    </source>
</reference>
<keyword evidence="1" id="KW-0812">Transmembrane</keyword>
<accession>A0A135W6H7</accession>
<sequence length="83" mass="9841">MKKRLITVLTALLIAAFVFFVSKDLKDNENYGMFVLPFALIFSVPLMKFLFPVTRELKIGTSEFYPNLYHKTVEFFKKKRENR</sequence>
<dbReference type="AlphaFoldDB" id="A0A135W6H7"/>
<feature type="transmembrane region" description="Helical" evidence="1">
    <location>
        <begin position="30"/>
        <end position="51"/>
    </location>
</feature>
<protein>
    <submittedName>
        <fullName evidence="2">Uncharacterized protein</fullName>
    </submittedName>
</protein>
<keyword evidence="1" id="KW-1133">Transmembrane helix</keyword>
<dbReference type="RefSeq" id="WP_062652982.1">
    <property type="nucleotide sequence ID" value="NZ_LPUR01000017.1"/>
</dbReference>
<organism evidence="2 3">
    <name type="scientific">Chryseobacterium kwangjuense</name>
    <dbReference type="NCBI Taxonomy" id="267125"/>
    <lineage>
        <taxon>Bacteria</taxon>
        <taxon>Pseudomonadati</taxon>
        <taxon>Bacteroidota</taxon>
        <taxon>Flavobacteriia</taxon>
        <taxon>Flavobacteriales</taxon>
        <taxon>Weeksellaceae</taxon>
        <taxon>Chryseobacterium group</taxon>
        <taxon>Chryseobacterium</taxon>
    </lineage>
</organism>
<reference evidence="3" key="1">
    <citation type="submission" date="2015-12" db="EMBL/GenBank/DDBJ databases">
        <title>Genome sequence of a biocontrol rhizobacterium Chryseobacterium kwangjuense strain KJ1R5 isolated from pepper (Capsicum annuum L.).</title>
        <authorList>
            <person name="Jeong J.-J."/>
            <person name="Park H."/>
            <person name="Mannaa M."/>
            <person name="Sang M.K."/>
            <person name="Choi I.-G."/>
            <person name="Kim K.D."/>
        </authorList>
    </citation>
    <scope>NUCLEOTIDE SEQUENCE [LARGE SCALE GENOMIC DNA]</scope>
    <source>
        <strain evidence="3">KJ1R5</strain>
    </source>
</reference>